<feature type="domain" description="PPIase cyclophilin-type" evidence="10">
    <location>
        <begin position="96"/>
        <end position="249"/>
    </location>
</feature>
<dbReference type="PANTHER" id="PTHR45625:SF17">
    <property type="entry name" value="PEPTIDYL-PROLYL CIS-TRANS ISOMERASE"/>
    <property type="match status" value="1"/>
</dbReference>
<keyword evidence="9" id="KW-0812">Transmembrane</keyword>
<dbReference type="InterPro" id="IPR002130">
    <property type="entry name" value="Cyclophilin-type_PPIase_dom"/>
</dbReference>
<dbReference type="PROSITE" id="PS00170">
    <property type="entry name" value="CSA_PPIASE_1"/>
    <property type="match status" value="1"/>
</dbReference>
<name>A0ABD1YML1_9MARC</name>
<keyword evidence="12" id="KW-1185">Reference proteome</keyword>
<proteinExistence type="inferred from homology"/>
<dbReference type="PANTHER" id="PTHR45625">
    <property type="entry name" value="PEPTIDYL-PROLYL CIS-TRANS ISOMERASE-RELATED"/>
    <property type="match status" value="1"/>
</dbReference>
<dbReference type="Gene3D" id="2.40.100.10">
    <property type="entry name" value="Cyclophilin-like"/>
    <property type="match status" value="1"/>
</dbReference>
<feature type="transmembrane region" description="Helical" evidence="9">
    <location>
        <begin position="21"/>
        <end position="44"/>
    </location>
</feature>
<comment type="caution">
    <text evidence="11">The sequence shown here is derived from an EMBL/GenBank/DDBJ whole genome shotgun (WGS) entry which is preliminary data.</text>
</comment>
<evidence type="ECO:0000256" key="5">
    <source>
        <dbReference type="ARBA" id="ARBA00023186"/>
    </source>
</evidence>
<evidence type="ECO:0000256" key="9">
    <source>
        <dbReference type="SAM" id="Phobius"/>
    </source>
</evidence>
<dbReference type="EMBL" id="JBHFFA010000004">
    <property type="protein sequence ID" value="KAL2632014.1"/>
    <property type="molecule type" value="Genomic_DNA"/>
</dbReference>
<reference evidence="11 12" key="1">
    <citation type="submission" date="2024-09" db="EMBL/GenBank/DDBJ databases">
        <title>Chromosome-scale assembly of Riccia fluitans.</title>
        <authorList>
            <person name="Paukszto L."/>
            <person name="Sawicki J."/>
            <person name="Karawczyk K."/>
            <person name="Piernik-Szablinska J."/>
            <person name="Szczecinska M."/>
            <person name="Mazdziarz M."/>
        </authorList>
    </citation>
    <scope>NUCLEOTIDE SEQUENCE [LARGE SCALE GENOMIC DNA]</scope>
    <source>
        <strain evidence="11">Rf_01</strain>
        <tissue evidence="11">Aerial parts of the thallus</tissue>
    </source>
</reference>
<evidence type="ECO:0000313" key="11">
    <source>
        <dbReference type="EMBL" id="KAL2632014.1"/>
    </source>
</evidence>
<protein>
    <recommendedName>
        <fullName evidence="7">Peptidyl-prolyl cis-trans isomerase</fullName>
        <shortName evidence="7">PPIase</shortName>
        <ecNumber evidence="7">5.2.1.8</ecNumber>
    </recommendedName>
</protein>
<keyword evidence="9" id="KW-1133">Transmembrane helix</keyword>
<evidence type="ECO:0000256" key="3">
    <source>
        <dbReference type="ARBA" id="ARBA00022737"/>
    </source>
</evidence>
<dbReference type="Pfam" id="PF00160">
    <property type="entry name" value="Pro_isomerase"/>
    <property type="match status" value="1"/>
</dbReference>
<keyword evidence="3" id="KW-0677">Repeat</keyword>
<evidence type="ECO:0000256" key="7">
    <source>
        <dbReference type="RuleBase" id="RU363019"/>
    </source>
</evidence>
<dbReference type="InterPro" id="IPR029000">
    <property type="entry name" value="Cyclophilin-like_dom_sf"/>
</dbReference>
<keyword evidence="4 7" id="KW-0697">Rotamase</keyword>
<evidence type="ECO:0000256" key="6">
    <source>
        <dbReference type="ARBA" id="ARBA00023235"/>
    </source>
</evidence>
<evidence type="ECO:0000256" key="1">
    <source>
        <dbReference type="ARBA" id="ARBA00000971"/>
    </source>
</evidence>
<feature type="compositionally biased region" description="Basic and acidic residues" evidence="8">
    <location>
        <begin position="53"/>
        <end position="64"/>
    </location>
</feature>
<keyword evidence="2" id="KW-0853">WD repeat</keyword>
<dbReference type="InterPro" id="IPR020892">
    <property type="entry name" value="Cyclophilin-type_PPIase_CS"/>
</dbReference>
<dbReference type="FunFam" id="2.40.100.10:FF:000003">
    <property type="entry name" value="Peptidylprolyl isomerase domain and WD repeat-containing 1"/>
    <property type="match status" value="1"/>
</dbReference>
<dbReference type="Proteomes" id="UP001605036">
    <property type="component" value="Unassembled WGS sequence"/>
</dbReference>
<evidence type="ECO:0000256" key="8">
    <source>
        <dbReference type="SAM" id="MobiDB-lite"/>
    </source>
</evidence>
<evidence type="ECO:0000256" key="4">
    <source>
        <dbReference type="ARBA" id="ARBA00023110"/>
    </source>
</evidence>
<dbReference type="GO" id="GO:0005634">
    <property type="term" value="C:nucleus"/>
    <property type="evidence" value="ECO:0007669"/>
    <property type="project" value="UniProtKB-ARBA"/>
</dbReference>
<evidence type="ECO:0000256" key="2">
    <source>
        <dbReference type="ARBA" id="ARBA00022574"/>
    </source>
</evidence>
<keyword evidence="5" id="KW-0143">Chaperone</keyword>
<dbReference type="PRINTS" id="PR00153">
    <property type="entry name" value="CSAPPISMRASE"/>
</dbReference>
<keyword evidence="9" id="KW-0472">Membrane</keyword>
<comment type="catalytic activity">
    <reaction evidence="1 7">
        <text>[protein]-peptidylproline (omega=180) = [protein]-peptidylproline (omega=0)</text>
        <dbReference type="Rhea" id="RHEA:16237"/>
        <dbReference type="Rhea" id="RHEA-COMP:10747"/>
        <dbReference type="Rhea" id="RHEA-COMP:10748"/>
        <dbReference type="ChEBI" id="CHEBI:83833"/>
        <dbReference type="ChEBI" id="CHEBI:83834"/>
        <dbReference type="EC" id="5.2.1.8"/>
    </reaction>
</comment>
<dbReference type="EC" id="5.2.1.8" evidence="7"/>
<dbReference type="AlphaFoldDB" id="A0ABD1YML1"/>
<comment type="similarity">
    <text evidence="7">Belongs to the cyclophilin-type PPIase family.</text>
</comment>
<keyword evidence="6 7" id="KW-0413">Isomerase</keyword>
<dbReference type="InterPro" id="IPR044666">
    <property type="entry name" value="Cyclophilin_A-like"/>
</dbReference>
<comment type="function">
    <text evidence="7">PPIases accelerate the folding of proteins. It catalyzes the cis-trans isomerization of proline imidic peptide bonds in oligopeptides.</text>
</comment>
<evidence type="ECO:0000313" key="12">
    <source>
        <dbReference type="Proteomes" id="UP001605036"/>
    </source>
</evidence>
<dbReference type="PROSITE" id="PS50072">
    <property type="entry name" value="CSA_PPIASE_2"/>
    <property type="match status" value="1"/>
</dbReference>
<sequence length="253" mass="27902">MGKMNPRKLLDQSKRKKAPARFSLLTIMACTLVLGLFLLSIVFLHRHSSKESTETDSLKSHLGNDSDLESQTTDGSTREKLARRFGGAVGEDTTKKSKFAVMNTTKGLVTLELFARDAPKTVENFVKHSESGYYNGLVFHRVIKGFMIQGGDPKGDGTGGESIWGGKFQDEFQPGLKHEPFTLSMANSGRDTNGSQFFITTVGTPILDNKHSVFGRVVQGQDVVRDIEDSETDSNDRPLVPVKIYNITIKDSL</sequence>
<dbReference type="GO" id="GO:0003755">
    <property type="term" value="F:peptidyl-prolyl cis-trans isomerase activity"/>
    <property type="evidence" value="ECO:0007669"/>
    <property type="project" value="UniProtKB-UniRule"/>
</dbReference>
<accession>A0ABD1YML1</accession>
<dbReference type="SUPFAM" id="SSF50891">
    <property type="entry name" value="Cyclophilin-like"/>
    <property type="match status" value="1"/>
</dbReference>
<gene>
    <name evidence="11" type="ORF">R1flu_016700</name>
</gene>
<feature type="region of interest" description="Disordered" evidence="8">
    <location>
        <begin position="53"/>
        <end position="87"/>
    </location>
</feature>
<organism evidence="11 12">
    <name type="scientific">Riccia fluitans</name>
    <dbReference type="NCBI Taxonomy" id="41844"/>
    <lineage>
        <taxon>Eukaryota</taxon>
        <taxon>Viridiplantae</taxon>
        <taxon>Streptophyta</taxon>
        <taxon>Embryophyta</taxon>
        <taxon>Marchantiophyta</taxon>
        <taxon>Marchantiopsida</taxon>
        <taxon>Marchantiidae</taxon>
        <taxon>Marchantiales</taxon>
        <taxon>Ricciaceae</taxon>
        <taxon>Riccia</taxon>
    </lineage>
</organism>
<evidence type="ECO:0000259" key="10">
    <source>
        <dbReference type="PROSITE" id="PS50072"/>
    </source>
</evidence>